<feature type="transmembrane region" description="Helical" evidence="1">
    <location>
        <begin position="27"/>
        <end position="52"/>
    </location>
</feature>
<feature type="transmembrane region" description="Helical" evidence="1">
    <location>
        <begin position="93"/>
        <end position="117"/>
    </location>
</feature>
<dbReference type="GO" id="GO:0005886">
    <property type="term" value="C:plasma membrane"/>
    <property type="evidence" value="ECO:0007669"/>
    <property type="project" value="TreeGrafter"/>
</dbReference>
<dbReference type="AlphaFoldDB" id="A0A0K2GYX2"/>
<feature type="transmembrane region" description="Helical" evidence="1">
    <location>
        <begin position="129"/>
        <end position="156"/>
    </location>
</feature>
<keyword evidence="1" id="KW-1133">Transmembrane helix</keyword>
<dbReference type="Gene3D" id="3.40.50.620">
    <property type="entry name" value="HUPs"/>
    <property type="match status" value="1"/>
</dbReference>
<evidence type="ECO:0000259" key="2">
    <source>
        <dbReference type="Pfam" id="PF02698"/>
    </source>
</evidence>
<dbReference type="PANTHER" id="PTHR30336">
    <property type="entry name" value="INNER MEMBRANE PROTEIN, PROBABLE PERMEASE"/>
    <property type="match status" value="1"/>
</dbReference>
<proteinExistence type="predicted"/>
<feature type="transmembrane region" description="Helical" evidence="1">
    <location>
        <begin position="59"/>
        <end position="87"/>
    </location>
</feature>
<dbReference type="STRING" id="1408189.CLAC_03895"/>
<dbReference type="KEGG" id="clw:CLAC_03895"/>
<sequence>MFVYLAIALVIAFVVWFRKEPRSIWPGVLFTFSFFATIAAIVLAVATAFSLIAAPLVTLFVVVWMAVLASAPLVLGGFLVINMFIVWRKEGRSAAALTSGFIGAALFAYTGVFYFSVLSSLTDRQLSDVEVYFVAAFPTVVYIGLAFVCFIVYTVFYEWYFTRFGERPDAVIVLGAQVRDRDNLTPLLRSRVDHGIKVAEKAIEKGKDTILVFSGGQGPDEPCPESEAMARYAIAQGVDPSRVIVEDRSRTTEENLKFSAELLQGREDVPDNPWIAVASSDYHAFRGALMMRKAGLRGFATGARTARYFWPSAKVREFVAIVVDHKWPVLAVLGLSILAGIIMSDFSTPA</sequence>
<dbReference type="Proteomes" id="UP000058446">
    <property type="component" value="Chromosome"/>
</dbReference>
<keyword evidence="4" id="KW-1185">Reference proteome</keyword>
<dbReference type="InterPro" id="IPR014729">
    <property type="entry name" value="Rossmann-like_a/b/a_fold"/>
</dbReference>
<dbReference type="GO" id="GO:0043164">
    <property type="term" value="P:Gram-negative-bacterium-type cell wall biogenesis"/>
    <property type="evidence" value="ECO:0007669"/>
    <property type="project" value="TreeGrafter"/>
</dbReference>
<dbReference type="Pfam" id="PF02698">
    <property type="entry name" value="DUF218"/>
    <property type="match status" value="1"/>
</dbReference>
<dbReference type="OrthoDB" id="9782395at2"/>
<evidence type="ECO:0000256" key="1">
    <source>
        <dbReference type="SAM" id="Phobius"/>
    </source>
</evidence>
<dbReference type="GO" id="GO:0000270">
    <property type="term" value="P:peptidoglycan metabolic process"/>
    <property type="evidence" value="ECO:0007669"/>
    <property type="project" value="TreeGrafter"/>
</dbReference>
<dbReference type="EMBL" id="CP006841">
    <property type="protein sequence ID" value="ALA66992.1"/>
    <property type="molecule type" value="Genomic_DNA"/>
</dbReference>
<dbReference type="RefSeq" id="WP_053411772.1">
    <property type="nucleotide sequence ID" value="NZ_CP006841.1"/>
</dbReference>
<dbReference type="CDD" id="cd06259">
    <property type="entry name" value="YdcF-like"/>
    <property type="match status" value="1"/>
</dbReference>
<dbReference type="PATRIC" id="fig|1408189.4.peg.778"/>
<dbReference type="InterPro" id="IPR051599">
    <property type="entry name" value="Cell_Envelope_Assoc"/>
</dbReference>
<protein>
    <recommendedName>
        <fullName evidence="2">DUF218 domain-containing protein</fullName>
    </recommendedName>
</protein>
<dbReference type="InterPro" id="IPR003848">
    <property type="entry name" value="DUF218"/>
</dbReference>
<name>A0A0K2GYX2_9CORY</name>
<reference evidence="3 4" key="1">
    <citation type="submission" date="2013-10" db="EMBL/GenBank/DDBJ databases">
        <title>Complete genome sequence of Corynebacterium lactis DSM 45799(T), isolated from raw cow milk.</title>
        <authorList>
            <person name="Ruckert C."/>
            <person name="Albersmeier A."/>
            <person name="Lipski A."/>
            <person name="Kalinowski J."/>
        </authorList>
    </citation>
    <scope>NUCLEOTIDE SEQUENCE [LARGE SCALE GENOMIC DNA]</scope>
    <source>
        <strain evidence="3 4">RW2-5</strain>
    </source>
</reference>
<keyword evidence="1" id="KW-0472">Membrane</keyword>
<feature type="domain" description="DUF218" evidence="2">
    <location>
        <begin position="169"/>
        <end position="308"/>
    </location>
</feature>
<dbReference type="PANTHER" id="PTHR30336:SF4">
    <property type="entry name" value="ENVELOPE BIOGENESIS FACTOR ELYC"/>
    <property type="match status" value="1"/>
</dbReference>
<evidence type="ECO:0000313" key="3">
    <source>
        <dbReference type="EMBL" id="ALA66992.1"/>
    </source>
</evidence>
<organism evidence="3 4">
    <name type="scientific">Corynebacterium lactis RW2-5</name>
    <dbReference type="NCBI Taxonomy" id="1408189"/>
    <lineage>
        <taxon>Bacteria</taxon>
        <taxon>Bacillati</taxon>
        <taxon>Actinomycetota</taxon>
        <taxon>Actinomycetes</taxon>
        <taxon>Mycobacteriales</taxon>
        <taxon>Corynebacteriaceae</taxon>
        <taxon>Corynebacterium</taxon>
    </lineage>
</organism>
<evidence type="ECO:0000313" key="4">
    <source>
        <dbReference type="Proteomes" id="UP000058446"/>
    </source>
</evidence>
<accession>A0A0K2GYX2</accession>
<gene>
    <name evidence="3" type="ORF">CLAC_03895</name>
</gene>
<keyword evidence="1" id="KW-0812">Transmembrane</keyword>